<feature type="region of interest" description="Disordered" evidence="1">
    <location>
        <begin position="18"/>
        <end position="49"/>
    </location>
</feature>
<accession>A0A6A6Y4E4</accession>
<sequence>MVSAPSSAMFAVKRNLGTMSPVDGQRGEVAGAGEQSFRRPTDNSSSSNTTLLWSSREYVHLPEHQPTASSSIARSSPIMAQNTTPSVTPLSPQTFENLLQQVRYVSPHQRPAASTVTGPQASQSPVGLSRAQSIHHPLAEHLERVALHRAQELAAVGQPATSSSIARNAHALAARVRLSSQAPALPGLQPPRPHTDSSPSLQQPPNEAARQSCQQAAATPQNIRPTIPWSCPNSKMVEMVFNHDSSSRGAGVFLRTKAGFAYYMVRKMFVDKGDIFHVPEHLKTGLIMPRDQVVETYRYIYESWLETQFRRFKPEFDEYYIRGEEAESRFRNLVGRIGAAQEVLVRTRNAAEAKKALEAEPPKLPLDVPRRVQITRPQLPDLIAEVVKPYAKRRPGICIHTRLDIPFKPCMQAPAVFCVHIRDIEHPLAPGEVHALPPWAYFAPEDQNPPTERSTPTLSLLWVPLEYHPLPHDDNLTAEQYNEIFDKLFDYPEDRLLAHGKQKRTEDVEDDGASERYDSMTEAAME</sequence>
<reference evidence="2 4" key="1">
    <citation type="journal article" date="2020" name="Stud. Mycol.">
        <title>101 Dothideomycetes genomes: a test case for predicting lifestyles and emergence of pathogens.</title>
        <authorList>
            <person name="Haridas S."/>
            <person name="Albert R."/>
            <person name="Binder M."/>
            <person name="Bloem J."/>
            <person name="Labutti K."/>
            <person name="Salamov A."/>
            <person name="Andreopoulos B."/>
            <person name="Baker S."/>
            <person name="Barry K."/>
            <person name="Bills G."/>
            <person name="Bluhm B."/>
            <person name="Cannon C."/>
            <person name="Castanera R."/>
            <person name="Culley D."/>
            <person name="Daum C."/>
            <person name="Ezra D."/>
            <person name="Gonzalez J."/>
            <person name="Henrissat B."/>
            <person name="Kuo A."/>
            <person name="Liang C."/>
            <person name="Lipzen A."/>
            <person name="Lutzoni F."/>
            <person name="Magnuson J."/>
            <person name="Mondo S."/>
            <person name="Nolan M."/>
            <person name="Ohm R."/>
            <person name="Pangilinan J."/>
            <person name="Park H.-J."/>
            <person name="Ramirez L."/>
            <person name="Alfaro M."/>
            <person name="Sun H."/>
            <person name="Tritt A."/>
            <person name="Yoshinaga Y."/>
            <person name="Zwiers L.-H."/>
            <person name="Turgeon B."/>
            <person name="Goodwin S."/>
            <person name="Spatafora J."/>
            <person name="Crous P."/>
            <person name="Grigoriev I."/>
        </authorList>
    </citation>
    <scope>NUCLEOTIDE SEQUENCE</scope>
    <source>
        <strain evidence="2 4">CBS 304.34</strain>
    </source>
</reference>
<reference evidence="4" key="2">
    <citation type="submission" date="2020-04" db="EMBL/GenBank/DDBJ databases">
        <authorList>
            <consortium name="NCBI Genome Project"/>
        </authorList>
    </citation>
    <scope>NUCLEOTIDE SEQUENCE</scope>
    <source>
        <strain evidence="4">CBS 304.34</strain>
    </source>
</reference>
<dbReference type="RefSeq" id="XP_033570626.1">
    <property type="nucleotide sequence ID" value="XM_033728539.1"/>
</dbReference>
<dbReference type="GeneID" id="54469432"/>
<reference evidence="4" key="3">
    <citation type="submission" date="2025-04" db="UniProtKB">
        <authorList>
            <consortium name="RefSeq"/>
        </authorList>
    </citation>
    <scope>IDENTIFICATION</scope>
    <source>
        <strain evidence="4">CBS 304.34</strain>
    </source>
</reference>
<keyword evidence="3" id="KW-1185">Reference proteome</keyword>
<feature type="region of interest" description="Disordered" evidence="1">
    <location>
        <begin position="183"/>
        <end position="227"/>
    </location>
</feature>
<dbReference type="Proteomes" id="UP000504636">
    <property type="component" value="Unplaced"/>
</dbReference>
<evidence type="ECO:0000256" key="1">
    <source>
        <dbReference type="SAM" id="MobiDB-lite"/>
    </source>
</evidence>
<proteinExistence type="predicted"/>
<evidence type="ECO:0000313" key="3">
    <source>
        <dbReference type="Proteomes" id="UP000504636"/>
    </source>
</evidence>
<evidence type="ECO:0000313" key="4">
    <source>
        <dbReference type="RefSeq" id="XP_033570626.1"/>
    </source>
</evidence>
<feature type="region of interest" description="Disordered" evidence="1">
    <location>
        <begin position="499"/>
        <end position="526"/>
    </location>
</feature>
<evidence type="ECO:0000313" key="2">
    <source>
        <dbReference type="EMBL" id="KAF2803662.1"/>
    </source>
</evidence>
<feature type="region of interest" description="Disordered" evidence="1">
    <location>
        <begin position="106"/>
        <end position="126"/>
    </location>
</feature>
<dbReference type="AlphaFoldDB" id="A0A6A6Y4E4"/>
<feature type="compositionally biased region" description="Polar residues" evidence="1">
    <location>
        <begin position="112"/>
        <end position="126"/>
    </location>
</feature>
<organism evidence="2">
    <name type="scientific">Mytilinidion resinicola</name>
    <dbReference type="NCBI Taxonomy" id="574789"/>
    <lineage>
        <taxon>Eukaryota</taxon>
        <taxon>Fungi</taxon>
        <taxon>Dikarya</taxon>
        <taxon>Ascomycota</taxon>
        <taxon>Pezizomycotina</taxon>
        <taxon>Dothideomycetes</taxon>
        <taxon>Pleosporomycetidae</taxon>
        <taxon>Mytilinidiales</taxon>
        <taxon>Mytilinidiaceae</taxon>
        <taxon>Mytilinidion</taxon>
    </lineage>
</organism>
<dbReference type="OrthoDB" id="10578620at2759"/>
<gene>
    <name evidence="2 4" type="ORF">BDZ99DRAFT_576132</name>
</gene>
<name>A0A6A6Y4E4_9PEZI</name>
<dbReference type="EMBL" id="MU003717">
    <property type="protein sequence ID" value="KAF2803662.1"/>
    <property type="molecule type" value="Genomic_DNA"/>
</dbReference>
<feature type="compositionally biased region" description="Polar residues" evidence="1">
    <location>
        <begin position="196"/>
        <end position="224"/>
    </location>
</feature>
<protein>
    <submittedName>
        <fullName evidence="2 4">Uncharacterized protein</fullName>
    </submittedName>
</protein>